<accession>A0A9D4DAF9</accession>
<comment type="caution">
    <text evidence="1">The sequence shown here is derived from an EMBL/GenBank/DDBJ whole genome shotgun (WGS) entry which is preliminary data.</text>
</comment>
<reference evidence="1" key="1">
    <citation type="journal article" date="2019" name="bioRxiv">
        <title>The Genome of the Zebra Mussel, Dreissena polymorpha: A Resource for Invasive Species Research.</title>
        <authorList>
            <person name="McCartney M.A."/>
            <person name="Auch B."/>
            <person name="Kono T."/>
            <person name="Mallez S."/>
            <person name="Zhang Y."/>
            <person name="Obille A."/>
            <person name="Becker A."/>
            <person name="Abrahante J.E."/>
            <person name="Garbe J."/>
            <person name="Badalamenti J.P."/>
            <person name="Herman A."/>
            <person name="Mangelson H."/>
            <person name="Liachko I."/>
            <person name="Sullivan S."/>
            <person name="Sone E.D."/>
            <person name="Koren S."/>
            <person name="Silverstein K.A.T."/>
            <person name="Beckman K.B."/>
            <person name="Gohl D.M."/>
        </authorList>
    </citation>
    <scope>NUCLEOTIDE SEQUENCE</scope>
    <source>
        <strain evidence="1">Duluth1</strain>
        <tissue evidence="1">Whole animal</tissue>
    </source>
</reference>
<dbReference type="AlphaFoldDB" id="A0A9D4DAF9"/>
<proteinExistence type="predicted"/>
<sequence length="56" mass="6368">MAAAGEFIDECHRRILNLARVLRENDRSIEILESSNTQPASEIFAGFHKNRRIPSS</sequence>
<organism evidence="1 2">
    <name type="scientific">Dreissena polymorpha</name>
    <name type="common">Zebra mussel</name>
    <name type="synonym">Mytilus polymorpha</name>
    <dbReference type="NCBI Taxonomy" id="45954"/>
    <lineage>
        <taxon>Eukaryota</taxon>
        <taxon>Metazoa</taxon>
        <taxon>Spiralia</taxon>
        <taxon>Lophotrochozoa</taxon>
        <taxon>Mollusca</taxon>
        <taxon>Bivalvia</taxon>
        <taxon>Autobranchia</taxon>
        <taxon>Heteroconchia</taxon>
        <taxon>Euheterodonta</taxon>
        <taxon>Imparidentia</taxon>
        <taxon>Neoheterodontei</taxon>
        <taxon>Myida</taxon>
        <taxon>Dreissenoidea</taxon>
        <taxon>Dreissenidae</taxon>
        <taxon>Dreissena</taxon>
    </lineage>
</organism>
<name>A0A9D4DAF9_DREPO</name>
<keyword evidence="2" id="KW-1185">Reference proteome</keyword>
<dbReference type="Proteomes" id="UP000828390">
    <property type="component" value="Unassembled WGS sequence"/>
</dbReference>
<evidence type="ECO:0000313" key="2">
    <source>
        <dbReference type="Proteomes" id="UP000828390"/>
    </source>
</evidence>
<gene>
    <name evidence="1" type="ORF">DPMN_048250</name>
</gene>
<protein>
    <submittedName>
        <fullName evidence="1">Uncharacterized protein</fullName>
    </submittedName>
</protein>
<dbReference type="EMBL" id="JAIWYP010000011">
    <property type="protein sequence ID" value="KAH3741525.1"/>
    <property type="molecule type" value="Genomic_DNA"/>
</dbReference>
<evidence type="ECO:0000313" key="1">
    <source>
        <dbReference type="EMBL" id="KAH3741525.1"/>
    </source>
</evidence>
<reference evidence="1" key="2">
    <citation type="submission" date="2020-11" db="EMBL/GenBank/DDBJ databases">
        <authorList>
            <person name="McCartney M.A."/>
            <person name="Auch B."/>
            <person name="Kono T."/>
            <person name="Mallez S."/>
            <person name="Becker A."/>
            <person name="Gohl D.M."/>
            <person name="Silverstein K.A.T."/>
            <person name="Koren S."/>
            <person name="Bechman K.B."/>
            <person name="Herman A."/>
            <person name="Abrahante J.E."/>
            <person name="Garbe J."/>
        </authorList>
    </citation>
    <scope>NUCLEOTIDE SEQUENCE</scope>
    <source>
        <strain evidence="1">Duluth1</strain>
        <tissue evidence="1">Whole animal</tissue>
    </source>
</reference>